<keyword evidence="3" id="KW-1185">Reference proteome</keyword>
<dbReference type="OrthoDB" id="9971063at2759"/>
<comment type="subcellular location">
    <subcellularLocation>
        <location evidence="1">Nucleus</location>
    </subcellularLocation>
</comment>
<evidence type="ECO:0008006" key="4">
    <source>
        <dbReference type="Google" id="ProtNLM"/>
    </source>
</evidence>
<protein>
    <recommendedName>
        <fullName evidence="4">DUF4817 domain-containing protein</fullName>
    </recommendedName>
</protein>
<dbReference type="InterPro" id="IPR009057">
    <property type="entry name" value="Homeodomain-like_sf"/>
</dbReference>
<evidence type="ECO:0000256" key="1">
    <source>
        <dbReference type="ARBA" id="ARBA00004123"/>
    </source>
</evidence>
<reference evidence="2 3" key="1">
    <citation type="journal article" date="2019" name="Commun. Biol.">
        <title>The bagworm genome reveals a unique fibroin gene that provides high tensile strength.</title>
        <authorList>
            <person name="Kono N."/>
            <person name="Nakamura H."/>
            <person name="Ohtoshi R."/>
            <person name="Tomita M."/>
            <person name="Numata K."/>
            <person name="Arakawa K."/>
        </authorList>
    </citation>
    <scope>NUCLEOTIDE SEQUENCE [LARGE SCALE GENOMIC DNA]</scope>
</reference>
<dbReference type="PANTHER" id="PTHR47326">
    <property type="entry name" value="TRANSPOSABLE ELEMENT TC3 TRANSPOSASE-LIKE PROTEIN"/>
    <property type="match status" value="1"/>
</dbReference>
<dbReference type="Proteomes" id="UP000299102">
    <property type="component" value="Unassembled WGS sequence"/>
</dbReference>
<dbReference type="EMBL" id="BGZK01000047">
    <property type="protein sequence ID" value="GBP11578.1"/>
    <property type="molecule type" value="Genomic_DNA"/>
</dbReference>
<dbReference type="PANTHER" id="PTHR47326:SF1">
    <property type="entry name" value="HTH PSQ-TYPE DOMAIN-CONTAINING PROTEIN"/>
    <property type="match status" value="1"/>
</dbReference>
<evidence type="ECO:0000313" key="3">
    <source>
        <dbReference type="Proteomes" id="UP000299102"/>
    </source>
</evidence>
<dbReference type="SUPFAM" id="SSF46689">
    <property type="entry name" value="Homeodomain-like"/>
    <property type="match status" value="1"/>
</dbReference>
<name>A0A4C1TDQ4_EUMVA</name>
<accession>A0A4C1TDQ4</accession>
<dbReference type="GO" id="GO:0005634">
    <property type="term" value="C:nucleus"/>
    <property type="evidence" value="ECO:0007669"/>
    <property type="project" value="UniProtKB-SubCell"/>
</dbReference>
<comment type="caution">
    <text evidence="2">The sequence shown here is derived from an EMBL/GenBank/DDBJ whole genome shotgun (WGS) entry which is preliminary data.</text>
</comment>
<sequence length="202" mass="23708">MDERGAPAAARESVLPSFANIGCYETFDLFSCYYYSHCRNSFFSKLDRAMKIITPRTVYNYSAPVARRKFREHHNLRRFNDCSNIQTIKNWIHKFKETGSTLDKQRSGRPRTSRTEENIDLVRESVRENPTQSIRKRSRALNLPGSTLQRILRKNKKFHPYEIQFVQKLKDTDATIRLNFANEIMNRFTLFNNVLFSDAVAA</sequence>
<organism evidence="2 3">
    <name type="scientific">Eumeta variegata</name>
    <name type="common">Bagworm moth</name>
    <name type="synonym">Eumeta japonica</name>
    <dbReference type="NCBI Taxonomy" id="151549"/>
    <lineage>
        <taxon>Eukaryota</taxon>
        <taxon>Metazoa</taxon>
        <taxon>Ecdysozoa</taxon>
        <taxon>Arthropoda</taxon>
        <taxon>Hexapoda</taxon>
        <taxon>Insecta</taxon>
        <taxon>Pterygota</taxon>
        <taxon>Neoptera</taxon>
        <taxon>Endopterygota</taxon>
        <taxon>Lepidoptera</taxon>
        <taxon>Glossata</taxon>
        <taxon>Ditrysia</taxon>
        <taxon>Tineoidea</taxon>
        <taxon>Psychidae</taxon>
        <taxon>Oiketicinae</taxon>
        <taxon>Eumeta</taxon>
    </lineage>
</organism>
<dbReference type="AlphaFoldDB" id="A0A4C1TDQ4"/>
<dbReference type="STRING" id="151549.A0A4C1TDQ4"/>
<evidence type="ECO:0000313" key="2">
    <source>
        <dbReference type="EMBL" id="GBP11578.1"/>
    </source>
</evidence>
<gene>
    <name evidence="2" type="ORF">EVAR_77722_1</name>
</gene>
<proteinExistence type="predicted"/>